<dbReference type="RefSeq" id="WP_285764906.1">
    <property type="nucleotide sequence ID" value="NZ_BSYJ01000005.1"/>
</dbReference>
<dbReference type="SMART" id="SM00155">
    <property type="entry name" value="PLDc"/>
    <property type="match status" value="2"/>
</dbReference>
<organism evidence="2 3">
    <name type="scientific">Biformimicrobium ophioploci</name>
    <dbReference type="NCBI Taxonomy" id="3036711"/>
    <lineage>
        <taxon>Bacteria</taxon>
        <taxon>Pseudomonadati</taxon>
        <taxon>Pseudomonadota</taxon>
        <taxon>Gammaproteobacteria</taxon>
        <taxon>Cellvibrionales</taxon>
        <taxon>Microbulbiferaceae</taxon>
        <taxon>Biformimicrobium</taxon>
    </lineage>
</organism>
<dbReference type="Pfam" id="PF13091">
    <property type="entry name" value="PLDc_2"/>
    <property type="match status" value="2"/>
</dbReference>
<evidence type="ECO:0000313" key="3">
    <source>
        <dbReference type="Proteomes" id="UP001224392"/>
    </source>
</evidence>
<feature type="domain" description="PLD phosphodiesterase" evidence="1">
    <location>
        <begin position="136"/>
        <end position="163"/>
    </location>
</feature>
<dbReference type="PANTHER" id="PTHR21248">
    <property type="entry name" value="CARDIOLIPIN SYNTHASE"/>
    <property type="match status" value="1"/>
</dbReference>
<accession>A0ABQ6M1S1</accession>
<evidence type="ECO:0000259" key="1">
    <source>
        <dbReference type="PROSITE" id="PS50035"/>
    </source>
</evidence>
<dbReference type="Gene3D" id="3.30.870.10">
    <property type="entry name" value="Endonuclease Chain A"/>
    <property type="match status" value="2"/>
</dbReference>
<proteinExistence type="predicted"/>
<dbReference type="InterPro" id="IPR001736">
    <property type="entry name" value="PLipase_D/transphosphatidylase"/>
</dbReference>
<feature type="domain" description="PLD phosphodiesterase" evidence="1">
    <location>
        <begin position="300"/>
        <end position="326"/>
    </location>
</feature>
<dbReference type="PROSITE" id="PS50035">
    <property type="entry name" value="PLD"/>
    <property type="match status" value="2"/>
</dbReference>
<keyword evidence="3" id="KW-1185">Reference proteome</keyword>
<reference evidence="2 3" key="1">
    <citation type="submission" date="2023-04" db="EMBL/GenBank/DDBJ databases">
        <title>Marinobulbifer ophiurae gen. nov., sp. Nov., isolate from tissue of brittle star Ophioplocus japonicus.</title>
        <authorList>
            <person name="Kawano K."/>
            <person name="Sawayama S."/>
            <person name="Nakagawa S."/>
        </authorList>
    </citation>
    <scope>NUCLEOTIDE SEQUENCE [LARGE SCALE GENOMIC DNA]</scope>
    <source>
        <strain evidence="2 3">NKW57</strain>
    </source>
</reference>
<protein>
    <submittedName>
        <fullName evidence="2">Phospholipase D-like domain-containing protein</fullName>
    </submittedName>
</protein>
<name>A0ABQ6M1S1_9GAMM</name>
<dbReference type="CDD" id="cd09110">
    <property type="entry name" value="PLDc_CLS_1"/>
    <property type="match status" value="1"/>
</dbReference>
<evidence type="ECO:0000313" key="2">
    <source>
        <dbReference type="EMBL" id="GMG88300.1"/>
    </source>
</evidence>
<dbReference type="PANTHER" id="PTHR21248:SF22">
    <property type="entry name" value="PHOSPHOLIPASE D"/>
    <property type="match status" value="1"/>
</dbReference>
<comment type="caution">
    <text evidence="2">The sequence shown here is derived from an EMBL/GenBank/DDBJ whole genome shotgun (WGS) entry which is preliminary data.</text>
</comment>
<dbReference type="InterPro" id="IPR025202">
    <property type="entry name" value="PLD-like_dom"/>
</dbReference>
<gene>
    <name evidence="2" type="ORF">MNKW57_26210</name>
</gene>
<dbReference type="Proteomes" id="UP001224392">
    <property type="component" value="Unassembled WGS sequence"/>
</dbReference>
<dbReference type="EMBL" id="BSYJ01000005">
    <property type="protein sequence ID" value="GMG88300.1"/>
    <property type="molecule type" value="Genomic_DNA"/>
</dbReference>
<dbReference type="SUPFAM" id="SSF56024">
    <property type="entry name" value="Phospholipase D/nuclease"/>
    <property type="match status" value="2"/>
</dbReference>
<sequence>MSANPAEQEKPRAPFNNRWETESFFTDNDAYFANILAEIEKAKKSVCIEVFIFERDHLGERFIEALKAAAARDVDVRVIMDGAGSFRHGFSIAEELREGGVQVRIYHPLPWHWERFHLALNPGGFFVRLRVLISEINNRDHRKLYLVDDVTGWAGSPNITADHLSCEAGGKGWHDFAVRVTGDSVAALRESFNTLWGYTHKKWRQKLIGNFWSSLSLRSRRRKNRRYLAKISQAKSRVWLCSAYFSPSRRMLRAIRTACERGVDVRIIVPAGSDVPFFKSLAVSYYETLQSFGARIYEYLPSMLHGKVLLADDQAIVGSTNFNHRSFLHDLEIDVLLHSADAVSSVESALLNDMSLSREWSPAVGERPGLRNWILRVFRYWS</sequence>
<dbReference type="CDD" id="cd09159">
    <property type="entry name" value="PLDc_ybhO_like_2"/>
    <property type="match status" value="1"/>
</dbReference>